<evidence type="ECO:0000313" key="4">
    <source>
        <dbReference type="EMBL" id="GJE85980.1"/>
    </source>
</evidence>
<comment type="caution">
    <text evidence="4">The sequence shown here is derived from an EMBL/GenBank/DDBJ whole genome shotgun (WGS) entry which is preliminary data.</text>
</comment>
<accession>A0A9P3G1H9</accession>
<keyword evidence="2" id="KW-1133">Transmembrane helix</keyword>
<dbReference type="GO" id="GO:0005783">
    <property type="term" value="C:endoplasmic reticulum"/>
    <property type="evidence" value="ECO:0007669"/>
    <property type="project" value="TreeGrafter"/>
</dbReference>
<gene>
    <name evidence="4" type="ORF">PsYK624_020600</name>
</gene>
<keyword evidence="2" id="KW-0472">Membrane</keyword>
<dbReference type="Proteomes" id="UP000703269">
    <property type="component" value="Unassembled WGS sequence"/>
</dbReference>
<dbReference type="PANTHER" id="PTHR10983:SF16">
    <property type="entry name" value="LYSOCARDIOLIPIN ACYLTRANSFERASE 1"/>
    <property type="match status" value="1"/>
</dbReference>
<feature type="domain" description="Phospholipid/glycerol acyltransferase" evidence="3">
    <location>
        <begin position="129"/>
        <end position="255"/>
    </location>
</feature>
<reference evidence="4 5" key="1">
    <citation type="submission" date="2021-08" db="EMBL/GenBank/DDBJ databases">
        <title>Draft Genome Sequence of Phanerochaete sordida strain YK-624.</title>
        <authorList>
            <person name="Mori T."/>
            <person name="Dohra H."/>
            <person name="Suzuki T."/>
            <person name="Kawagishi H."/>
            <person name="Hirai H."/>
        </authorList>
    </citation>
    <scope>NUCLEOTIDE SEQUENCE [LARGE SCALE GENOMIC DNA]</scope>
    <source>
        <strain evidence="4 5">YK-624</strain>
    </source>
</reference>
<evidence type="ECO:0000259" key="3">
    <source>
        <dbReference type="SMART" id="SM00563"/>
    </source>
</evidence>
<proteinExistence type="predicted"/>
<dbReference type="GO" id="GO:0016746">
    <property type="term" value="F:acyltransferase activity"/>
    <property type="evidence" value="ECO:0007669"/>
    <property type="project" value="UniProtKB-KW"/>
</dbReference>
<organism evidence="4 5">
    <name type="scientific">Phanerochaete sordida</name>
    <dbReference type="NCBI Taxonomy" id="48140"/>
    <lineage>
        <taxon>Eukaryota</taxon>
        <taxon>Fungi</taxon>
        <taxon>Dikarya</taxon>
        <taxon>Basidiomycota</taxon>
        <taxon>Agaricomycotina</taxon>
        <taxon>Agaricomycetes</taxon>
        <taxon>Polyporales</taxon>
        <taxon>Phanerochaetaceae</taxon>
        <taxon>Phanerochaete</taxon>
    </lineage>
</organism>
<feature type="transmembrane region" description="Helical" evidence="2">
    <location>
        <begin position="27"/>
        <end position="52"/>
    </location>
</feature>
<keyword evidence="5" id="KW-1185">Reference proteome</keyword>
<dbReference type="SUPFAM" id="SSF69593">
    <property type="entry name" value="Glycerol-3-phosphate (1)-acyltransferase"/>
    <property type="match status" value="1"/>
</dbReference>
<keyword evidence="2" id="KW-0812">Transmembrane</keyword>
<evidence type="ECO:0000313" key="5">
    <source>
        <dbReference type="Proteomes" id="UP000703269"/>
    </source>
</evidence>
<dbReference type="OrthoDB" id="189226at2759"/>
<keyword evidence="4" id="KW-0808">Transferase</keyword>
<evidence type="ECO:0000256" key="2">
    <source>
        <dbReference type="SAM" id="Phobius"/>
    </source>
</evidence>
<sequence>MASPAAEQHTLPIARRPRKTWAQAANALLFVLVFNFGNIMISGFQFACLLPLRLLPGPLALRWYDEGIRYSKGAFGTLLVLVTQLFAPTSLVVSFERNGLGAFTEAELAQLVVRDESGRVTALQLPPKAVWIANHQIYADWWYAWCLTYFAGSYKDVFIVLKKSLKWLPIVGWGMQFFNFIFLSRSWASDRVHLAKSLSWLGQRAEKRDTPLTFILYPEGTLVSKDTRPLSKKYADKMGFPDNRNMLLPRSTGLHYSLRALAPRIPSLQLIDITVAYPGIPPQGYGQSYYTLRSIFMDRVPPPQIHMHIRKFDVSHEVPIGDLSPINPSKLPNGAGDPTKGEAVETDIPQGEKDKFDKWIRELWSTKDRDIDRYLEGGSLVDDPSLRVEIPIAVRRKREILDAFCFFIPALLGWIFSALT</sequence>
<feature type="transmembrane region" description="Helical" evidence="2">
    <location>
        <begin position="73"/>
        <end position="95"/>
    </location>
</feature>
<dbReference type="SMART" id="SM00563">
    <property type="entry name" value="PlsC"/>
    <property type="match status" value="1"/>
</dbReference>
<dbReference type="EMBL" id="BPQB01000003">
    <property type="protein sequence ID" value="GJE85980.1"/>
    <property type="molecule type" value="Genomic_DNA"/>
</dbReference>
<feature type="transmembrane region" description="Helical" evidence="2">
    <location>
        <begin position="400"/>
        <end position="419"/>
    </location>
</feature>
<dbReference type="GO" id="GO:0036149">
    <property type="term" value="P:phosphatidylinositol acyl-chain remodeling"/>
    <property type="evidence" value="ECO:0007669"/>
    <property type="project" value="TreeGrafter"/>
</dbReference>
<evidence type="ECO:0000256" key="1">
    <source>
        <dbReference type="SAM" id="MobiDB-lite"/>
    </source>
</evidence>
<dbReference type="PANTHER" id="PTHR10983">
    <property type="entry name" value="1-ACYLGLYCEROL-3-PHOSPHATE ACYLTRANSFERASE-RELATED"/>
    <property type="match status" value="1"/>
</dbReference>
<dbReference type="Pfam" id="PF01553">
    <property type="entry name" value="Acyltransferase"/>
    <property type="match status" value="1"/>
</dbReference>
<protein>
    <submittedName>
        <fullName evidence="4">Lysophospholipid acyltransferase family protein</fullName>
    </submittedName>
</protein>
<feature type="region of interest" description="Disordered" evidence="1">
    <location>
        <begin position="325"/>
        <end position="345"/>
    </location>
</feature>
<dbReference type="AlphaFoldDB" id="A0A9P3G1H9"/>
<dbReference type="InterPro" id="IPR002123">
    <property type="entry name" value="Plipid/glycerol_acylTrfase"/>
</dbReference>
<dbReference type="CDD" id="cd07990">
    <property type="entry name" value="LPLAT_LCLAT1-like"/>
    <property type="match status" value="1"/>
</dbReference>
<keyword evidence="4" id="KW-0012">Acyltransferase</keyword>
<name>A0A9P3G1H9_9APHY</name>